<gene>
    <name evidence="1" type="ORF">BPT24_164</name>
</gene>
<organism evidence="1 2">
    <name type="scientific">Tenacibaculum phage pT24</name>
    <dbReference type="NCBI Taxonomy" id="1880590"/>
    <lineage>
        <taxon>Viruses</taxon>
        <taxon>Duplodnaviria</taxon>
        <taxon>Heunggongvirae</taxon>
        <taxon>Uroviricota</taxon>
        <taxon>Caudoviricetes</taxon>
        <taxon>Kungbxnavirus</taxon>
        <taxon>Kungbxnavirus pT24</taxon>
    </lineage>
</organism>
<reference evidence="1 2" key="1">
    <citation type="submission" date="2016-07" db="EMBL/GenBank/DDBJ databases">
        <title>Characterization of three bacteriophages infecting bacteria isolated from shrimp culture pond water.</title>
        <authorList>
            <person name="Khoa H.V."/>
        </authorList>
    </citation>
    <scope>NUCLEOTIDE SEQUENCE [LARGE SCALE GENOMIC DNA]</scope>
</reference>
<evidence type="ECO:0000313" key="1">
    <source>
        <dbReference type="EMBL" id="BAV39290.1"/>
    </source>
</evidence>
<accession>A0A1B4XWV4</accession>
<name>A0A1B4XWV4_9CAUD</name>
<dbReference type="EMBL" id="LC168164">
    <property type="protein sequence ID" value="BAV39290.1"/>
    <property type="molecule type" value="Genomic_DNA"/>
</dbReference>
<dbReference type="Proteomes" id="UP000224877">
    <property type="component" value="Segment"/>
</dbReference>
<evidence type="ECO:0000313" key="2">
    <source>
        <dbReference type="Proteomes" id="UP000224877"/>
    </source>
</evidence>
<protein>
    <submittedName>
        <fullName evidence="1">Uncharacterized protein</fullName>
    </submittedName>
</protein>
<proteinExistence type="predicted"/>
<sequence>MNRNFIRDEILYELCLLNGGKRKIGITNWMNILIVEETEMKRKYSIEFSTGYKCLVTKEYSISGKNLNSSKDDIIYPPRVNINFYVEVETPKGKNEDDFYNFLTKNFDNIFI</sequence>
<keyword evidence="2" id="KW-1185">Reference proteome</keyword>